<dbReference type="Proteomes" id="UP001177023">
    <property type="component" value="Unassembled WGS sequence"/>
</dbReference>
<dbReference type="EMBL" id="CATQJA010002642">
    <property type="protein sequence ID" value="CAJ0576070.1"/>
    <property type="molecule type" value="Genomic_DNA"/>
</dbReference>
<evidence type="ECO:0000313" key="3">
    <source>
        <dbReference type="EMBL" id="CAJ0576070.1"/>
    </source>
</evidence>
<keyword evidence="4" id="KW-1185">Reference proteome</keyword>
<comment type="caution">
    <text evidence="3">The sequence shown here is derived from an EMBL/GenBank/DDBJ whole genome shotgun (WGS) entry which is preliminary data.</text>
</comment>
<name>A0AA36CXC7_9BILA</name>
<dbReference type="EMBL" id="CATQJA010000942">
    <property type="protein sequence ID" value="CAJ0564922.1"/>
    <property type="molecule type" value="Genomic_DNA"/>
</dbReference>
<evidence type="ECO:0000313" key="4">
    <source>
        <dbReference type="Proteomes" id="UP001177023"/>
    </source>
</evidence>
<protein>
    <submittedName>
        <fullName evidence="3">Uncharacterized protein</fullName>
    </submittedName>
</protein>
<reference evidence="3" key="1">
    <citation type="submission" date="2023-06" db="EMBL/GenBank/DDBJ databases">
        <authorList>
            <person name="Delattre M."/>
        </authorList>
    </citation>
    <scope>NUCLEOTIDE SEQUENCE</scope>
    <source>
        <strain evidence="3">AF72</strain>
    </source>
</reference>
<evidence type="ECO:0000313" key="2">
    <source>
        <dbReference type="EMBL" id="CAJ0564922.1"/>
    </source>
</evidence>
<accession>A0AA36CXC7</accession>
<gene>
    <name evidence="3" type="ORF">MSPICULIGERA_LOCUS14369</name>
    <name evidence="2" type="ORF">MSPICULIGERA_LOCUS3586</name>
</gene>
<dbReference type="AlphaFoldDB" id="A0AA36CXC7"/>
<feature type="non-terminal residue" evidence="3">
    <location>
        <position position="87"/>
    </location>
</feature>
<evidence type="ECO:0000256" key="1">
    <source>
        <dbReference type="SAM" id="MobiDB-lite"/>
    </source>
</evidence>
<organism evidence="3 4">
    <name type="scientific">Mesorhabditis spiculigera</name>
    <dbReference type="NCBI Taxonomy" id="96644"/>
    <lineage>
        <taxon>Eukaryota</taxon>
        <taxon>Metazoa</taxon>
        <taxon>Ecdysozoa</taxon>
        <taxon>Nematoda</taxon>
        <taxon>Chromadorea</taxon>
        <taxon>Rhabditida</taxon>
        <taxon>Rhabditina</taxon>
        <taxon>Rhabditomorpha</taxon>
        <taxon>Rhabditoidea</taxon>
        <taxon>Rhabditidae</taxon>
        <taxon>Mesorhabditinae</taxon>
        <taxon>Mesorhabditis</taxon>
    </lineage>
</organism>
<sequence length="87" mass="9591">MCCGSKSQRAKKPDSEPRTLPALNIADSSKKTPRASQRQDGAARWANAPPPKAAEPSSDNTLKGVPDEMPQYMDYQVKELIFTEDQL</sequence>
<feature type="region of interest" description="Disordered" evidence="1">
    <location>
        <begin position="1"/>
        <end position="67"/>
    </location>
</feature>
<proteinExistence type="predicted"/>